<name>A0A3D8X7B9_PRIMG</name>
<proteinExistence type="predicted"/>
<dbReference type="InterPro" id="IPR022703">
    <property type="entry name" value="DUF3533"/>
</dbReference>
<evidence type="ECO:0000313" key="8">
    <source>
        <dbReference type="Proteomes" id="UP000256519"/>
    </source>
</evidence>
<dbReference type="PANTHER" id="PTHR43077">
    <property type="entry name" value="TRANSPORT PERMEASE YVFS-RELATED"/>
    <property type="match status" value="1"/>
</dbReference>
<feature type="transmembrane region" description="Helical" evidence="5">
    <location>
        <begin position="9"/>
        <end position="28"/>
    </location>
</feature>
<evidence type="ECO:0000256" key="2">
    <source>
        <dbReference type="ARBA" id="ARBA00022692"/>
    </source>
</evidence>
<dbReference type="GO" id="GO:0140359">
    <property type="term" value="F:ABC-type transporter activity"/>
    <property type="evidence" value="ECO:0007669"/>
    <property type="project" value="InterPro"/>
</dbReference>
<feature type="domain" description="DUF3533" evidence="6">
    <location>
        <begin position="18"/>
        <end position="348"/>
    </location>
</feature>
<organism evidence="7 8">
    <name type="scientific">Priestia megaterium</name>
    <name type="common">Bacillus megaterium</name>
    <dbReference type="NCBI Taxonomy" id="1404"/>
    <lineage>
        <taxon>Bacteria</taxon>
        <taxon>Bacillati</taxon>
        <taxon>Bacillota</taxon>
        <taxon>Bacilli</taxon>
        <taxon>Bacillales</taxon>
        <taxon>Bacillaceae</taxon>
        <taxon>Priestia</taxon>
    </lineage>
</organism>
<dbReference type="InterPro" id="IPR051328">
    <property type="entry name" value="T7SS_ABC-Transporter"/>
</dbReference>
<comment type="caution">
    <text evidence="7">The sequence shown here is derived from an EMBL/GenBank/DDBJ whole genome shotgun (WGS) entry which is preliminary data.</text>
</comment>
<evidence type="ECO:0000259" key="6">
    <source>
        <dbReference type="Pfam" id="PF12051"/>
    </source>
</evidence>
<dbReference type="Pfam" id="PF12051">
    <property type="entry name" value="DUF3533"/>
    <property type="match status" value="1"/>
</dbReference>
<keyword evidence="2 5" id="KW-0812">Transmembrane</keyword>
<evidence type="ECO:0000256" key="4">
    <source>
        <dbReference type="ARBA" id="ARBA00023136"/>
    </source>
</evidence>
<gene>
    <name evidence="7" type="ORF">C3744_01780</name>
</gene>
<dbReference type="EMBL" id="PQWM01000006">
    <property type="protein sequence ID" value="RDZ17657.1"/>
    <property type="molecule type" value="Genomic_DNA"/>
</dbReference>
<evidence type="ECO:0000256" key="1">
    <source>
        <dbReference type="ARBA" id="ARBA00004141"/>
    </source>
</evidence>
<keyword evidence="4 5" id="KW-0472">Membrane</keyword>
<evidence type="ECO:0000256" key="5">
    <source>
        <dbReference type="SAM" id="Phobius"/>
    </source>
</evidence>
<dbReference type="GO" id="GO:0016020">
    <property type="term" value="C:membrane"/>
    <property type="evidence" value="ECO:0007669"/>
    <property type="project" value="UniProtKB-SubCell"/>
</dbReference>
<dbReference type="Gene3D" id="3.40.1710.10">
    <property type="entry name" value="abc type-2 transporter like domain"/>
    <property type="match status" value="1"/>
</dbReference>
<protein>
    <submittedName>
        <fullName evidence="7">Phage infection protein</fullName>
    </submittedName>
</protein>
<feature type="transmembrane region" description="Helical" evidence="5">
    <location>
        <begin position="359"/>
        <end position="380"/>
    </location>
</feature>
<evidence type="ECO:0000313" key="7">
    <source>
        <dbReference type="EMBL" id="RDZ17657.1"/>
    </source>
</evidence>
<evidence type="ECO:0000256" key="3">
    <source>
        <dbReference type="ARBA" id="ARBA00022989"/>
    </source>
</evidence>
<sequence>MKLIHQKRIYFSPIEVVAVIFIFILTLIPSVSQAPKNLPIAFVNADEGMTVPAKGNVNIGDQIEQNMKGASTEQSLVKWIFVSNTKEVEKGLNNQKYYGALIIPKDFTKKQATLQTAQPNAPAIRLLVNQGMNTAASTLASQVLNGAVDKMNENMRLQLVKRFEQNGTQLSANQALALAAPIQKTVINVNETGTHSVNGNAPVSLFQPLWMASIAGAAIVFLSIQKITFSSRKEKIVNQVGFVIIGVILALAAGFGLAWLAEMVGITVPSFLDTALFLAIAYFSFFTLISAVLSWLGLKGLPIFVIILFFGAPLLSMAPEIMPDFYREWIYPWLPMRFMVDGVRELFFFGEHLTWNHSVSALALISLISLCALFASALPASSVKKEKSRSI</sequence>
<dbReference type="RefSeq" id="WP_116071477.1">
    <property type="nucleotide sequence ID" value="NZ_CP187630.1"/>
</dbReference>
<feature type="transmembrane region" description="Helical" evidence="5">
    <location>
        <begin position="303"/>
        <end position="322"/>
    </location>
</feature>
<feature type="transmembrane region" description="Helical" evidence="5">
    <location>
        <begin position="205"/>
        <end position="224"/>
    </location>
</feature>
<accession>A0A3D8X7B9</accession>
<dbReference type="AlphaFoldDB" id="A0A3D8X7B9"/>
<comment type="subcellular location">
    <subcellularLocation>
        <location evidence="1">Membrane</location>
        <topology evidence="1">Multi-pass membrane protein</topology>
    </subcellularLocation>
</comment>
<dbReference type="Proteomes" id="UP000256519">
    <property type="component" value="Unassembled WGS sequence"/>
</dbReference>
<feature type="transmembrane region" description="Helical" evidence="5">
    <location>
        <begin position="236"/>
        <end position="260"/>
    </location>
</feature>
<feature type="transmembrane region" description="Helical" evidence="5">
    <location>
        <begin position="275"/>
        <end position="296"/>
    </location>
</feature>
<dbReference type="PANTHER" id="PTHR43077:SF5">
    <property type="entry name" value="PHAGE INFECTION PROTEIN"/>
    <property type="match status" value="1"/>
</dbReference>
<reference evidence="7" key="1">
    <citation type="journal article" date="2018" name="Appl. Environ. Microbiol.">
        <title>Antimicrobial susceptibility testing and tentative epidemiological cut-off values of five Bacillus species relevant for use as animal feed additives or for plant protection.</title>
        <authorList>
            <person name="Agerso Y."/>
            <person name="Stuer-Lauridsen B."/>
            <person name="Bjerre K."/>
            <person name="Jensen M.G."/>
            <person name="Johansen E."/>
            <person name="Bennedsen M."/>
            <person name="Brockmann E."/>
            <person name="Nielsen B."/>
        </authorList>
    </citation>
    <scope>NUCLEOTIDE SEQUENCE [LARGE SCALE GENOMIC DNA]</scope>
    <source>
        <strain evidence="7">CHCC20162</strain>
    </source>
</reference>
<keyword evidence="3 5" id="KW-1133">Transmembrane helix</keyword>